<feature type="compositionally biased region" description="Basic and acidic residues" evidence="1">
    <location>
        <begin position="886"/>
        <end position="901"/>
    </location>
</feature>
<evidence type="ECO:0000313" key="2">
    <source>
        <dbReference type="EMBL" id="ETO70390.1"/>
    </source>
</evidence>
<organism evidence="2 3">
    <name type="scientific">Phytophthora nicotianae P1976</name>
    <dbReference type="NCBI Taxonomy" id="1317066"/>
    <lineage>
        <taxon>Eukaryota</taxon>
        <taxon>Sar</taxon>
        <taxon>Stramenopiles</taxon>
        <taxon>Oomycota</taxon>
        <taxon>Peronosporomycetes</taxon>
        <taxon>Peronosporales</taxon>
        <taxon>Peronosporaceae</taxon>
        <taxon>Phytophthora</taxon>
    </lineage>
</organism>
<dbReference type="InterPro" id="IPR008999">
    <property type="entry name" value="Actin-crosslinking"/>
</dbReference>
<feature type="compositionally biased region" description="Basic and acidic residues" evidence="1">
    <location>
        <begin position="579"/>
        <end position="603"/>
    </location>
</feature>
<feature type="compositionally biased region" description="Low complexity" evidence="1">
    <location>
        <begin position="674"/>
        <end position="690"/>
    </location>
</feature>
<dbReference type="Proteomes" id="UP000028582">
    <property type="component" value="Unassembled WGS sequence"/>
</dbReference>
<evidence type="ECO:0000256" key="1">
    <source>
        <dbReference type="SAM" id="MobiDB-lite"/>
    </source>
</evidence>
<dbReference type="OrthoDB" id="123915at2759"/>
<feature type="region of interest" description="Disordered" evidence="1">
    <location>
        <begin position="280"/>
        <end position="315"/>
    </location>
</feature>
<feature type="region of interest" description="Disordered" evidence="1">
    <location>
        <begin position="660"/>
        <end position="700"/>
    </location>
</feature>
<sequence>SGDQFATIPTMASKMPLLLLSLGTSGALLLAAAKLSDAVANTPVVPLAFFALLPTLVSISVVTEGHGWGFFAQLWETLAALLAVGRQAQEHKITPAEALAAARAELFRAFSERWPQHGHASLSRPLGLSSQRPEVVSSSTSGSSLYEQVKGSLKDHLFSRSAADAPVYLMDPATGCFLRATQHRKLVFTSKPNASCLFQIERGKTHHWGFRAVATQRYMGQNIVQKMVATSKKLHAWEAFRVLQRPGDKGAGVCSPQVYLILCSARFGKGMWLANKPGSTSFAHPSVPTSRSNSASLDDEDSLSEHDRSGHGSSRKRGVFLSKQFDHAIGLMYSSDLSALMAAAADASQSGASSARALARAQTAPHLIGGLLQAKGTTFQAPMLTRWEFGDVRLPWLEADANAASFLEMKEQDMTELTTATVPGSSVNEFLEMIAPRATRLKCKMERVKLATSAPVGSSTASASTGDKGSDDTLRDWHSHPRFGLIRALSYRPEATTVPTMGSSRGTGKNVTLNSMKAVTIEQYHSCTVDDDSLDEQEGEHKTPHKASLRSKMYTLSIPYSNCFSIEVLVDVEDVPVSDETKERVSITEDKSSSSDKSSDGKQVKTSGNKTALRLRWRAGVVFSRDTMLKPQIERGALEGVRSSCATLLKLLRDSNTRQHFATPPVRRGSLLGDTPSSTPTDTAAALASSGEVSSSRGTRGVKPDLAFLPRAFALEVMKGLIAAISDANPLSDSLSTLPIQLPWRSYSRGPSSSRGIVPSQAMVAATAAPFFESIPEEFAQVLEENMGSKVTAPLFFEALLSDACSFFRSTHDSGNMEVDISAWRAIVASGQSRERTSGFIRKQVFRMPLSGIPGVEVAQVEDYQYYALINARSQDPPVSANTDSGRGDKRTDGSRGDKRGSFIQSSGGSLQGRDKKRPPSGLSKDTKTRDLKPRTSKRRRLEFGMKLFVPALPEGSQFSIEVLVIVEPADDDSGDNVLRIFFASPPRHRHPETRGHAVVNPHVVAGVLRGLKQIWKEVAHTMMEICEANSDYVVLSTQHSPQSHGLDEQELYLLQQSRANPKLPTHDELASRVIEAIAAVY</sequence>
<proteinExistence type="predicted"/>
<accession>A0A080ZUS9</accession>
<dbReference type="SUPFAM" id="SSF50405">
    <property type="entry name" value="Actin-crosslinking proteins"/>
    <property type="match status" value="1"/>
</dbReference>
<name>A0A080ZUS9_PHYNI</name>
<feature type="region of interest" description="Disordered" evidence="1">
    <location>
        <begin position="579"/>
        <end position="609"/>
    </location>
</feature>
<feature type="region of interest" description="Disordered" evidence="1">
    <location>
        <begin position="875"/>
        <end position="937"/>
    </location>
</feature>
<feature type="compositionally biased region" description="Basic and acidic residues" evidence="1">
    <location>
        <begin position="925"/>
        <end position="934"/>
    </location>
</feature>
<feature type="non-terminal residue" evidence="2">
    <location>
        <position position="1"/>
    </location>
</feature>
<evidence type="ECO:0008006" key="4">
    <source>
        <dbReference type="Google" id="ProtNLM"/>
    </source>
</evidence>
<feature type="region of interest" description="Disordered" evidence="1">
    <location>
        <begin position="453"/>
        <end position="474"/>
    </location>
</feature>
<gene>
    <name evidence="2" type="ORF">F444_13120</name>
</gene>
<dbReference type="Gene3D" id="2.80.10.50">
    <property type="match status" value="1"/>
</dbReference>
<evidence type="ECO:0000313" key="3">
    <source>
        <dbReference type="Proteomes" id="UP000028582"/>
    </source>
</evidence>
<feature type="compositionally biased region" description="Polar residues" evidence="1">
    <location>
        <begin position="455"/>
        <end position="467"/>
    </location>
</feature>
<dbReference type="AlphaFoldDB" id="A0A080ZUS9"/>
<comment type="caution">
    <text evidence="2">The sequence shown here is derived from an EMBL/GenBank/DDBJ whole genome shotgun (WGS) entry which is preliminary data.</text>
</comment>
<dbReference type="EMBL" id="ANJA01002343">
    <property type="protein sequence ID" value="ETO70390.1"/>
    <property type="molecule type" value="Genomic_DNA"/>
</dbReference>
<reference evidence="2 3" key="1">
    <citation type="submission" date="2013-11" db="EMBL/GenBank/DDBJ databases">
        <title>The Genome Sequence of Phytophthora parasitica P1976.</title>
        <authorList>
            <consortium name="The Broad Institute Genomics Platform"/>
            <person name="Russ C."/>
            <person name="Tyler B."/>
            <person name="Panabieres F."/>
            <person name="Shan W."/>
            <person name="Tripathy S."/>
            <person name="Grunwald N."/>
            <person name="Machado M."/>
            <person name="Johnson C.S."/>
            <person name="Walker B."/>
            <person name="Young S."/>
            <person name="Zeng Q."/>
            <person name="Gargeya S."/>
            <person name="Fitzgerald M."/>
            <person name="Haas B."/>
            <person name="Abouelleil A."/>
            <person name="Allen A.W."/>
            <person name="Alvarado L."/>
            <person name="Arachchi H.M."/>
            <person name="Berlin A.M."/>
            <person name="Chapman S.B."/>
            <person name="Gainer-Dewar J."/>
            <person name="Goldberg J."/>
            <person name="Griggs A."/>
            <person name="Gujja S."/>
            <person name="Hansen M."/>
            <person name="Howarth C."/>
            <person name="Imamovic A."/>
            <person name="Ireland A."/>
            <person name="Larimer J."/>
            <person name="McCowan C."/>
            <person name="Murphy C."/>
            <person name="Pearson M."/>
            <person name="Poon T.W."/>
            <person name="Priest M."/>
            <person name="Roberts A."/>
            <person name="Saif S."/>
            <person name="Shea T."/>
            <person name="Sisk P."/>
            <person name="Sykes S."/>
            <person name="Wortman J."/>
            <person name="Nusbaum C."/>
            <person name="Birren B."/>
        </authorList>
    </citation>
    <scope>NUCLEOTIDE SEQUENCE [LARGE SCALE GENOMIC DNA]</scope>
    <source>
        <strain evidence="2 3">P1976</strain>
    </source>
</reference>
<feature type="compositionally biased region" description="Polar residues" evidence="1">
    <location>
        <begin position="280"/>
        <end position="291"/>
    </location>
</feature>
<protein>
    <recommendedName>
        <fullName evidence="4">VASt domain-containing protein</fullName>
    </recommendedName>
</protein>